<dbReference type="InterPro" id="IPR004604">
    <property type="entry name" value="DNA_recomb/repair_RecN"/>
</dbReference>
<proteinExistence type="inferred from homology"/>
<feature type="non-terminal residue" evidence="9">
    <location>
        <position position="1"/>
    </location>
</feature>
<name>A0ABV6C797_9ACTN</name>
<evidence type="ECO:0000256" key="6">
    <source>
        <dbReference type="ARBA" id="ARBA00023204"/>
    </source>
</evidence>
<keyword evidence="8" id="KW-0175">Coiled coil</keyword>
<feature type="coiled-coil region" evidence="8">
    <location>
        <begin position="90"/>
        <end position="124"/>
    </location>
</feature>
<evidence type="ECO:0000256" key="5">
    <source>
        <dbReference type="ARBA" id="ARBA00022840"/>
    </source>
</evidence>
<dbReference type="PANTHER" id="PTHR11059">
    <property type="entry name" value="DNA REPAIR PROTEIN RECN"/>
    <property type="match status" value="1"/>
</dbReference>
<dbReference type="Proteomes" id="UP001589788">
    <property type="component" value="Unassembled WGS sequence"/>
</dbReference>
<dbReference type="PANTHER" id="PTHR11059:SF0">
    <property type="entry name" value="DNA REPAIR PROTEIN RECN"/>
    <property type="match status" value="1"/>
</dbReference>
<sequence>LDALGAAASALADLPVFAELRSRLKALAGEVDDLALELRRRAEGFEEDPLRLAEVRARRHLLRRLARRYGGQLADALAAAEEARAALWALAAEEEELAQLAGQRTGLLAELADLTAQVAEARRAAAPRLAQAVADRLASLGMEAARFEVAVTGEAGEDVSFLLGPNPGEPPQPLAKAASGGELARAMLALRLVLSESPPTMVFDEVDAGIGGTAALAVGRALAELAQERQVLVVTHLPQVAAAASAHLVVRKEQGGGRTRSLVQPVSGEARLTELARMLSGQPDSPVARRHAAELLAAQQDPSSPSGVRR</sequence>
<protein>
    <recommendedName>
        <fullName evidence="2">DNA repair protein RecN</fullName>
    </recommendedName>
    <alternativeName>
        <fullName evidence="7">Recombination protein N</fullName>
    </alternativeName>
</protein>
<dbReference type="InterPro" id="IPR027417">
    <property type="entry name" value="P-loop_NTPase"/>
</dbReference>
<comment type="similarity">
    <text evidence="1">Belongs to the RecN family.</text>
</comment>
<keyword evidence="6" id="KW-0234">DNA repair</keyword>
<evidence type="ECO:0000313" key="10">
    <source>
        <dbReference type="Proteomes" id="UP001589788"/>
    </source>
</evidence>
<dbReference type="CDD" id="cd03241">
    <property type="entry name" value="ABC_RecN"/>
    <property type="match status" value="1"/>
</dbReference>
<keyword evidence="5" id="KW-0067">ATP-binding</keyword>
<evidence type="ECO:0000256" key="3">
    <source>
        <dbReference type="ARBA" id="ARBA00022741"/>
    </source>
</evidence>
<evidence type="ECO:0000256" key="2">
    <source>
        <dbReference type="ARBA" id="ARBA00021315"/>
    </source>
</evidence>
<reference evidence="9 10" key="1">
    <citation type="submission" date="2024-09" db="EMBL/GenBank/DDBJ databases">
        <authorList>
            <person name="Sun Q."/>
            <person name="Mori K."/>
        </authorList>
    </citation>
    <scope>NUCLEOTIDE SEQUENCE [LARGE SCALE GENOMIC DNA]</scope>
    <source>
        <strain evidence="9 10">JCM 15389</strain>
    </source>
</reference>
<gene>
    <name evidence="9" type="ORF">ACFFRE_12045</name>
</gene>
<evidence type="ECO:0000256" key="4">
    <source>
        <dbReference type="ARBA" id="ARBA00022763"/>
    </source>
</evidence>
<dbReference type="SUPFAM" id="SSF52540">
    <property type="entry name" value="P-loop containing nucleoside triphosphate hydrolases"/>
    <property type="match status" value="1"/>
</dbReference>
<keyword evidence="3" id="KW-0547">Nucleotide-binding</keyword>
<keyword evidence="4" id="KW-0227">DNA damage</keyword>
<keyword evidence="10" id="KW-1185">Reference proteome</keyword>
<evidence type="ECO:0000313" key="9">
    <source>
        <dbReference type="EMBL" id="MFC0082862.1"/>
    </source>
</evidence>
<accession>A0ABV6C797</accession>
<evidence type="ECO:0000256" key="1">
    <source>
        <dbReference type="ARBA" id="ARBA00009441"/>
    </source>
</evidence>
<evidence type="ECO:0000256" key="8">
    <source>
        <dbReference type="SAM" id="Coils"/>
    </source>
</evidence>
<dbReference type="EMBL" id="JBHLYQ010000172">
    <property type="protein sequence ID" value="MFC0082862.1"/>
    <property type="molecule type" value="Genomic_DNA"/>
</dbReference>
<comment type="caution">
    <text evidence="9">The sequence shown here is derived from an EMBL/GenBank/DDBJ whole genome shotgun (WGS) entry which is preliminary data.</text>
</comment>
<organism evidence="9 10">
    <name type="scientific">Aciditerrimonas ferrireducens</name>
    <dbReference type="NCBI Taxonomy" id="667306"/>
    <lineage>
        <taxon>Bacteria</taxon>
        <taxon>Bacillati</taxon>
        <taxon>Actinomycetota</taxon>
        <taxon>Acidimicrobiia</taxon>
        <taxon>Acidimicrobiales</taxon>
        <taxon>Acidimicrobiaceae</taxon>
        <taxon>Aciditerrimonas</taxon>
    </lineage>
</organism>
<dbReference type="Gene3D" id="3.40.50.300">
    <property type="entry name" value="P-loop containing nucleotide triphosphate hydrolases"/>
    <property type="match status" value="1"/>
</dbReference>
<evidence type="ECO:0000256" key="7">
    <source>
        <dbReference type="ARBA" id="ARBA00033408"/>
    </source>
</evidence>